<organism evidence="2 3">
    <name type="scientific">Pantoea latae</name>
    <dbReference type="NCBI Taxonomy" id="1964541"/>
    <lineage>
        <taxon>Bacteria</taxon>
        <taxon>Pseudomonadati</taxon>
        <taxon>Pseudomonadota</taxon>
        <taxon>Gammaproteobacteria</taxon>
        <taxon>Enterobacterales</taxon>
        <taxon>Erwiniaceae</taxon>
        <taxon>Pantoea</taxon>
    </lineage>
</organism>
<dbReference type="SUPFAM" id="SSF74653">
    <property type="entry name" value="TolA/TonB C-terminal domain"/>
    <property type="match status" value="1"/>
</dbReference>
<feature type="chain" id="PRO_5012777063" description="Cell envelope biogenesis protein TolA" evidence="1">
    <location>
        <begin position="22"/>
        <end position="121"/>
    </location>
</feature>
<dbReference type="AlphaFoldDB" id="A0A1V9DI54"/>
<dbReference type="RefSeq" id="WP_081139272.1">
    <property type="nucleotide sequence ID" value="NZ_MWUE01000016.1"/>
</dbReference>
<evidence type="ECO:0000256" key="1">
    <source>
        <dbReference type="SAM" id="SignalP"/>
    </source>
</evidence>
<proteinExistence type="predicted"/>
<dbReference type="Gene3D" id="3.30.1150.10">
    <property type="match status" value="1"/>
</dbReference>
<comment type="caution">
    <text evidence="2">The sequence shown here is derived from an EMBL/GenBank/DDBJ whole genome shotgun (WGS) entry which is preliminary data.</text>
</comment>
<dbReference type="PROSITE" id="PS51257">
    <property type="entry name" value="PROKAR_LIPOPROTEIN"/>
    <property type="match status" value="1"/>
</dbReference>
<dbReference type="EMBL" id="MWUE01000016">
    <property type="protein sequence ID" value="OQP33521.1"/>
    <property type="molecule type" value="Genomic_DNA"/>
</dbReference>
<name>A0A1V9DI54_9GAMM</name>
<reference evidence="2 3" key="1">
    <citation type="submission" date="2017-02" db="EMBL/GenBank/DDBJ databases">
        <title>Whole genome shotgun sequence of Pantoea agglomerans strain AS1 isolated from a cycad, Zamia floridana in Central Florida, USA.</title>
        <authorList>
            <person name="Lata P."/>
            <person name="Govindarajan S."/>
            <person name="Qi F."/>
            <person name="Li J.-L."/>
            <person name="Maurya S.K."/>
            <person name="Sahoo M.K."/>
        </authorList>
    </citation>
    <scope>NUCLEOTIDE SEQUENCE [LARGE SCALE GENOMIC DNA]</scope>
    <source>
        <strain evidence="2 3">AS1</strain>
    </source>
</reference>
<keyword evidence="3" id="KW-1185">Reference proteome</keyword>
<dbReference type="Proteomes" id="UP000192769">
    <property type="component" value="Unassembled WGS sequence"/>
</dbReference>
<evidence type="ECO:0000313" key="3">
    <source>
        <dbReference type="Proteomes" id="UP000192769"/>
    </source>
</evidence>
<keyword evidence="1" id="KW-0732">Signal</keyword>
<evidence type="ECO:0008006" key="4">
    <source>
        <dbReference type="Google" id="ProtNLM"/>
    </source>
</evidence>
<evidence type="ECO:0000313" key="2">
    <source>
        <dbReference type="EMBL" id="OQP33521.1"/>
    </source>
</evidence>
<protein>
    <recommendedName>
        <fullName evidence="4">Cell envelope biogenesis protein TolA</fullName>
    </recommendedName>
</protein>
<dbReference type="OrthoDB" id="6537719at2"/>
<sequence>MKTGIALLLASILLAGCSSQHQPPRDLACGRDDNAAQCRYLHAVQQQLIDSFNSTVAPRYPNQRCLVSAHRRADGGYSVLRTEGDEALCLRAWQQVSSARNLPLPPVGVPESWQFAFGQRQ</sequence>
<accession>A0A1V9DI54</accession>
<feature type="signal peptide" evidence="1">
    <location>
        <begin position="1"/>
        <end position="21"/>
    </location>
</feature>
<gene>
    <name evidence="2" type="ORF">B2J69_10665</name>
</gene>